<keyword evidence="3" id="KW-1185">Reference proteome</keyword>
<dbReference type="InterPro" id="IPR029071">
    <property type="entry name" value="Ubiquitin-like_domsf"/>
</dbReference>
<dbReference type="Proteomes" id="UP000887540">
    <property type="component" value="Unplaced"/>
</dbReference>
<dbReference type="SUPFAM" id="SSF52058">
    <property type="entry name" value="L domain-like"/>
    <property type="match status" value="1"/>
</dbReference>
<evidence type="ECO:0000313" key="3">
    <source>
        <dbReference type="Proteomes" id="UP000887540"/>
    </source>
</evidence>
<dbReference type="PANTHER" id="PTHR46652:SF3">
    <property type="entry name" value="LEUCINE-RICH REPEAT-CONTAINING PROTEIN 9"/>
    <property type="match status" value="1"/>
</dbReference>
<reference evidence="4" key="1">
    <citation type="submission" date="2022-11" db="UniProtKB">
        <authorList>
            <consortium name="WormBaseParasite"/>
        </authorList>
    </citation>
    <scope>IDENTIFICATION</scope>
</reference>
<dbReference type="WBParaSite" id="ACRNAN_Path_325.g1240.t1">
    <property type="protein sequence ID" value="ACRNAN_Path_325.g1240.t1"/>
    <property type="gene ID" value="ACRNAN_Path_325.g1240"/>
</dbReference>
<protein>
    <submittedName>
        <fullName evidence="4">Tubulin-specific chaperone cofactor E-like protein</fullName>
    </submittedName>
</protein>
<organism evidence="3 4">
    <name type="scientific">Acrobeloides nanus</name>
    <dbReference type="NCBI Taxonomy" id="290746"/>
    <lineage>
        <taxon>Eukaryota</taxon>
        <taxon>Metazoa</taxon>
        <taxon>Ecdysozoa</taxon>
        <taxon>Nematoda</taxon>
        <taxon>Chromadorea</taxon>
        <taxon>Rhabditida</taxon>
        <taxon>Tylenchina</taxon>
        <taxon>Cephalobomorpha</taxon>
        <taxon>Cephaloboidea</taxon>
        <taxon>Cephalobidae</taxon>
        <taxon>Acrobeloides</taxon>
    </lineage>
</organism>
<keyword evidence="2" id="KW-0677">Repeat</keyword>
<dbReference type="InterPro" id="IPR001611">
    <property type="entry name" value="Leu-rich_rpt"/>
</dbReference>
<evidence type="ECO:0000256" key="2">
    <source>
        <dbReference type="ARBA" id="ARBA00022737"/>
    </source>
</evidence>
<evidence type="ECO:0000313" key="4">
    <source>
        <dbReference type="WBParaSite" id="ACRNAN_Path_325.g1240.t1"/>
    </source>
</evidence>
<dbReference type="Pfam" id="PF13516">
    <property type="entry name" value="LRR_6"/>
    <property type="match status" value="1"/>
</dbReference>
<dbReference type="Gene3D" id="3.80.10.10">
    <property type="entry name" value="Ribonuclease Inhibitor"/>
    <property type="match status" value="2"/>
</dbReference>
<evidence type="ECO:0000256" key="1">
    <source>
        <dbReference type="ARBA" id="ARBA00022614"/>
    </source>
</evidence>
<sequence>MPDENETQIEDNSLLYHLEKKYLCEPEIEPCINIFGISPCQLANEGGLEFLVLNHMGISTIGDISKLSTLVRHVVELDLAWNDIFSWAVTETIFYCLPSLKRLNLSHNPLADTIVDGFSLRGSATNLRALSLNGVNLSLSTIQKFVSKLPSLDELHLSENDFSSIEDVSDTTPISTSVSILHLNAAGIQKWSTFLYFLRRFPNLVRLFAAENELETIEEKCPATGVQNHEVASCLRFLSLNNCQISDWRSIENLAHFTSLEELRVMHVPLFNEYSEEERYHLIVGRLRSIKLLNGSSISNFQREESERFFIRYYLNHTEKPRAYPELVGVHGQLEQLVKVDLTPRKHADVILECKETNYRVKIRIKLNKTVLELMKFAEQATGISLPRMRLLYFDPSLSEFGPTELRFPNQVLRTLHIEDGDEFYVQSKLLLPNQAILHKQVS</sequence>
<dbReference type="PROSITE" id="PS51450">
    <property type="entry name" value="LRR"/>
    <property type="match status" value="1"/>
</dbReference>
<dbReference type="AlphaFoldDB" id="A0A914C5B1"/>
<dbReference type="SUPFAM" id="SSF54236">
    <property type="entry name" value="Ubiquitin-like"/>
    <property type="match status" value="1"/>
</dbReference>
<dbReference type="PANTHER" id="PTHR46652">
    <property type="entry name" value="LEUCINE-RICH REPEAT AND IQ DOMAIN-CONTAINING PROTEIN 1-RELATED"/>
    <property type="match status" value="1"/>
</dbReference>
<proteinExistence type="predicted"/>
<accession>A0A914C5B1</accession>
<name>A0A914C5B1_9BILA</name>
<keyword evidence="1" id="KW-0433">Leucine-rich repeat</keyword>
<dbReference type="InterPro" id="IPR032675">
    <property type="entry name" value="LRR_dom_sf"/>
</dbReference>
<dbReference type="InterPro" id="IPR050836">
    <property type="entry name" value="SDS22/Internalin_LRR"/>
</dbReference>